<dbReference type="Pfam" id="PF06468">
    <property type="entry name" value="Spond_N"/>
    <property type="match status" value="1"/>
</dbReference>
<reference evidence="12" key="1">
    <citation type="submission" date="2021-10" db="EMBL/GenBank/DDBJ databases">
        <title>Tropical sea cucumber genome reveals ecological adaptation and Cuvierian tubules defense mechanism.</title>
        <authorList>
            <person name="Chen T."/>
        </authorList>
    </citation>
    <scope>NUCLEOTIDE SEQUENCE</scope>
    <source>
        <strain evidence="12">Nanhai2018</strain>
        <tissue evidence="12">Muscle</tissue>
    </source>
</reference>
<dbReference type="GO" id="GO:0031012">
    <property type="term" value="C:extracellular matrix"/>
    <property type="evidence" value="ECO:0007669"/>
    <property type="project" value="TreeGrafter"/>
</dbReference>
<accession>A0A9Q1BH35</accession>
<dbReference type="InterPro" id="IPR009465">
    <property type="entry name" value="Spondin_N"/>
</dbReference>
<dbReference type="InterPro" id="IPR036383">
    <property type="entry name" value="TSP1_rpt_sf"/>
</dbReference>
<evidence type="ECO:0000256" key="1">
    <source>
        <dbReference type="ARBA" id="ARBA00004498"/>
    </source>
</evidence>
<evidence type="ECO:0000256" key="4">
    <source>
        <dbReference type="ARBA" id="ARBA00022723"/>
    </source>
</evidence>
<evidence type="ECO:0000256" key="6">
    <source>
        <dbReference type="ARBA" id="ARBA00022889"/>
    </source>
</evidence>
<dbReference type="SMART" id="SM00209">
    <property type="entry name" value="TSP1"/>
    <property type="match status" value="1"/>
</dbReference>
<name>A0A9Q1BH35_HOLLE</name>
<proteinExistence type="predicted"/>
<evidence type="ECO:0000256" key="5">
    <source>
        <dbReference type="ARBA" id="ARBA00022729"/>
    </source>
</evidence>
<dbReference type="PROSITE" id="PS51020">
    <property type="entry name" value="SPONDIN"/>
    <property type="match status" value="1"/>
</dbReference>
<dbReference type="Pfam" id="PF19028">
    <property type="entry name" value="TSP1_spondin"/>
    <property type="match status" value="1"/>
</dbReference>
<keyword evidence="4" id="KW-0479">Metal-binding</keyword>
<keyword evidence="6" id="KW-0130">Cell adhesion</keyword>
<evidence type="ECO:0000256" key="2">
    <source>
        <dbReference type="ARBA" id="ARBA00022525"/>
    </source>
</evidence>
<dbReference type="InterPro" id="IPR038678">
    <property type="entry name" value="Spondin_N_sf"/>
</dbReference>
<comment type="subcellular location">
    <subcellularLocation>
        <location evidence="1">Secreted</location>
        <location evidence="1">Extracellular space</location>
        <location evidence="1">Extracellular matrix</location>
    </subcellularLocation>
</comment>
<keyword evidence="7" id="KW-1015">Disulfide bond</keyword>
<evidence type="ECO:0000313" key="13">
    <source>
        <dbReference type="Proteomes" id="UP001152320"/>
    </source>
</evidence>
<feature type="region of interest" description="Disordered" evidence="9">
    <location>
        <begin position="231"/>
        <end position="263"/>
    </location>
</feature>
<keyword evidence="8" id="KW-0325">Glycoprotein</keyword>
<keyword evidence="2" id="KW-0964">Secreted</keyword>
<dbReference type="PANTHER" id="PTHR11311">
    <property type="entry name" value="SPONDIN"/>
    <property type="match status" value="1"/>
</dbReference>
<evidence type="ECO:0000256" key="8">
    <source>
        <dbReference type="ARBA" id="ARBA00023180"/>
    </source>
</evidence>
<dbReference type="Gene3D" id="2.20.100.10">
    <property type="entry name" value="Thrombospondin type-1 (TSP1) repeat"/>
    <property type="match status" value="1"/>
</dbReference>
<keyword evidence="13" id="KW-1185">Reference proteome</keyword>
<sequence>MANVFLLIVLATTLFAEVMATCSAPEGAMTFKVTFHGDWSPLAFPKQYPKFRKNAQWSPLVGAVHRSGYTMWEEGRVVSRDFRYFVNEDVTTKLVNSIKRSPDASTAFLANKIKSGVGKTSKIFTATRDFHMLSFAVHIVPSPDWFVGYSKLDLCQGSEWLRKPVTFDLQPFDAGTDQGFMFTSPEFEENPFKPVTQITSSNPNHPANSFFYPQLDQLPRIAHFTISRAAPEPQSAEVNAPGPLPSISGGNSQDPRPIPSKPMAPGLPSWYHRINPHISSESKLTPVDCEVTTWGAWGDCDRTCAVGLQRRFRLVQQRPLNGGRKCDTLIEMRICNTKLALKKPQKKKCANKKMKKEKKKYTAKQMKKIRANLNNVYIV</sequence>
<comment type="caution">
    <text evidence="12">The sequence shown here is derived from an EMBL/GenBank/DDBJ whole genome shotgun (WGS) entry which is preliminary data.</text>
</comment>
<dbReference type="OrthoDB" id="6090599at2759"/>
<evidence type="ECO:0000256" key="3">
    <source>
        <dbReference type="ARBA" id="ARBA00022530"/>
    </source>
</evidence>
<evidence type="ECO:0000256" key="9">
    <source>
        <dbReference type="SAM" id="MobiDB-lite"/>
    </source>
</evidence>
<feature type="domain" description="Spondin" evidence="11">
    <location>
        <begin position="19"/>
        <end position="206"/>
    </location>
</feature>
<gene>
    <name evidence="12" type="ORF">HOLleu_33188</name>
</gene>
<dbReference type="SUPFAM" id="SSF82895">
    <property type="entry name" value="TSP-1 type 1 repeat"/>
    <property type="match status" value="1"/>
</dbReference>
<evidence type="ECO:0000259" key="11">
    <source>
        <dbReference type="PROSITE" id="PS51020"/>
    </source>
</evidence>
<dbReference type="GO" id="GO:0007155">
    <property type="term" value="P:cell adhesion"/>
    <property type="evidence" value="ECO:0007669"/>
    <property type="project" value="UniProtKB-KW"/>
</dbReference>
<dbReference type="PANTHER" id="PTHR11311:SF15">
    <property type="entry name" value="SPONDIN-2"/>
    <property type="match status" value="1"/>
</dbReference>
<feature type="signal peptide" evidence="10">
    <location>
        <begin position="1"/>
        <end position="20"/>
    </location>
</feature>
<dbReference type="NCBIfam" id="NF038123">
    <property type="entry name" value="NF038123_dom"/>
    <property type="match status" value="1"/>
</dbReference>
<dbReference type="Proteomes" id="UP001152320">
    <property type="component" value="Chromosome 17"/>
</dbReference>
<keyword evidence="3" id="KW-0272">Extracellular matrix</keyword>
<dbReference type="InterPro" id="IPR044004">
    <property type="entry name" value="TSP1_spondin_dom"/>
</dbReference>
<dbReference type="Gene3D" id="2.60.40.2130">
    <property type="entry name" value="F-spondin domain"/>
    <property type="match status" value="1"/>
</dbReference>
<dbReference type="GO" id="GO:0046872">
    <property type="term" value="F:metal ion binding"/>
    <property type="evidence" value="ECO:0007669"/>
    <property type="project" value="UniProtKB-KW"/>
</dbReference>
<keyword evidence="5 10" id="KW-0732">Signal</keyword>
<dbReference type="PROSITE" id="PS50092">
    <property type="entry name" value="TSP1"/>
    <property type="match status" value="1"/>
</dbReference>
<feature type="chain" id="PRO_5040352672" evidence="10">
    <location>
        <begin position="21"/>
        <end position="379"/>
    </location>
</feature>
<protein>
    <submittedName>
        <fullName evidence="12">Spondin-2</fullName>
    </submittedName>
</protein>
<dbReference type="InterPro" id="IPR051418">
    <property type="entry name" value="Spondin/Thrombospondin_T1"/>
</dbReference>
<evidence type="ECO:0000256" key="7">
    <source>
        <dbReference type="ARBA" id="ARBA00023157"/>
    </source>
</evidence>
<dbReference type="AlphaFoldDB" id="A0A9Q1BH35"/>
<evidence type="ECO:0000313" key="12">
    <source>
        <dbReference type="EMBL" id="KAJ8025593.1"/>
    </source>
</evidence>
<dbReference type="EMBL" id="JAIZAY010000017">
    <property type="protein sequence ID" value="KAJ8025593.1"/>
    <property type="molecule type" value="Genomic_DNA"/>
</dbReference>
<dbReference type="InterPro" id="IPR000884">
    <property type="entry name" value="TSP1_rpt"/>
</dbReference>
<evidence type="ECO:0000256" key="10">
    <source>
        <dbReference type="SAM" id="SignalP"/>
    </source>
</evidence>
<organism evidence="12 13">
    <name type="scientific">Holothuria leucospilota</name>
    <name type="common">Black long sea cucumber</name>
    <name type="synonym">Mertensiothuria leucospilota</name>
    <dbReference type="NCBI Taxonomy" id="206669"/>
    <lineage>
        <taxon>Eukaryota</taxon>
        <taxon>Metazoa</taxon>
        <taxon>Echinodermata</taxon>
        <taxon>Eleutherozoa</taxon>
        <taxon>Echinozoa</taxon>
        <taxon>Holothuroidea</taxon>
        <taxon>Aspidochirotacea</taxon>
        <taxon>Aspidochirotida</taxon>
        <taxon>Holothuriidae</taxon>
        <taxon>Holothuria</taxon>
    </lineage>
</organism>